<dbReference type="AlphaFoldDB" id="A0A517Y6X5"/>
<feature type="transmembrane region" description="Helical" evidence="1">
    <location>
        <begin position="38"/>
        <end position="57"/>
    </location>
</feature>
<keyword evidence="3" id="KW-1185">Reference proteome</keyword>
<evidence type="ECO:0000313" key="2">
    <source>
        <dbReference type="EMBL" id="QDU25966.1"/>
    </source>
</evidence>
<evidence type="ECO:0000313" key="3">
    <source>
        <dbReference type="Proteomes" id="UP000315017"/>
    </source>
</evidence>
<dbReference type="KEGG" id="aagg:ETAA8_10380"/>
<reference evidence="2 3" key="1">
    <citation type="submission" date="2019-02" db="EMBL/GenBank/DDBJ databases">
        <title>Deep-cultivation of Planctomycetes and their phenomic and genomic characterization uncovers novel biology.</title>
        <authorList>
            <person name="Wiegand S."/>
            <person name="Jogler M."/>
            <person name="Boedeker C."/>
            <person name="Pinto D."/>
            <person name="Vollmers J."/>
            <person name="Rivas-Marin E."/>
            <person name="Kohn T."/>
            <person name="Peeters S.H."/>
            <person name="Heuer A."/>
            <person name="Rast P."/>
            <person name="Oberbeckmann S."/>
            <person name="Bunk B."/>
            <person name="Jeske O."/>
            <person name="Meyerdierks A."/>
            <person name="Storesund J.E."/>
            <person name="Kallscheuer N."/>
            <person name="Luecker S."/>
            <person name="Lage O.M."/>
            <person name="Pohl T."/>
            <person name="Merkel B.J."/>
            <person name="Hornburger P."/>
            <person name="Mueller R.-W."/>
            <person name="Bruemmer F."/>
            <person name="Labrenz M."/>
            <person name="Spormann A.M."/>
            <person name="Op den Camp H."/>
            <person name="Overmann J."/>
            <person name="Amann R."/>
            <person name="Jetten M.S.M."/>
            <person name="Mascher T."/>
            <person name="Medema M.H."/>
            <person name="Devos D.P."/>
            <person name="Kaster A.-K."/>
            <person name="Ovreas L."/>
            <person name="Rohde M."/>
            <person name="Galperin M.Y."/>
            <person name="Jogler C."/>
        </authorList>
    </citation>
    <scope>NUCLEOTIDE SEQUENCE [LARGE SCALE GENOMIC DNA]</scope>
    <source>
        <strain evidence="2 3">ETA_A8</strain>
    </source>
</reference>
<proteinExistence type="predicted"/>
<dbReference type="EMBL" id="CP036274">
    <property type="protein sequence ID" value="QDU25966.1"/>
    <property type="molecule type" value="Genomic_DNA"/>
</dbReference>
<feature type="transmembrane region" description="Helical" evidence="1">
    <location>
        <begin position="6"/>
        <end position="26"/>
    </location>
</feature>
<accession>A0A517Y6X5</accession>
<organism evidence="2 3">
    <name type="scientific">Anatilimnocola aggregata</name>
    <dbReference type="NCBI Taxonomy" id="2528021"/>
    <lineage>
        <taxon>Bacteria</taxon>
        <taxon>Pseudomonadati</taxon>
        <taxon>Planctomycetota</taxon>
        <taxon>Planctomycetia</taxon>
        <taxon>Pirellulales</taxon>
        <taxon>Pirellulaceae</taxon>
        <taxon>Anatilimnocola</taxon>
    </lineage>
</organism>
<gene>
    <name evidence="2" type="ORF">ETAA8_10380</name>
</gene>
<name>A0A517Y6X5_9BACT</name>
<dbReference type="OrthoDB" id="265453at2"/>
<feature type="transmembrane region" description="Helical" evidence="1">
    <location>
        <begin position="180"/>
        <end position="200"/>
    </location>
</feature>
<evidence type="ECO:0000256" key="1">
    <source>
        <dbReference type="SAM" id="Phobius"/>
    </source>
</evidence>
<dbReference type="Proteomes" id="UP000315017">
    <property type="component" value="Chromosome"/>
</dbReference>
<sequence length="216" mass="24146">MDPLHFCIAVGPLSVYLLLLGLINLRRRPFITTGGRDAMSLGIAIIGFVIVGPMELFLPEAAAANLHQWAWAMLITLYLLSLVLFVLLMRPRLVIYNITGEQLRPALSDVVTELDPEARWAGDALVLPHLGVQLHLEPASMFRNVQLIAAGPHQNLAGWRRLEVELDRAFRKLDGSPNPYGASLMLFGFALAGYATYWLYRDPDGVVRSLQTMLRW</sequence>
<keyword evidence="1" id="KW-1133">Transmembrane helix</keyword>
<protein>
    <recommendedName>
        <fullName evidence="4">Transmembrane protein</fullName>
    </recommendedName>
</protein>
<keyword evidence="1" id="KW-0472">Membrane</keyword>
<keyword evidence="1" id="KW-0812">Transmembrane</keyword>
<dbReference type="RefSeq" id="WP_145085766.1">
    <property type="nucleotide sequence ID" value="NZ_CP036274.1"/>
</dbReference>
<evidence type="ECO:0008006" key="4">
    <source>
        <dbReference type="Google" id="ProtNLM"/>
    </source>
</evidence>
<feature type="transmembrane region" description="Helical" evidence="1">
    <location>
        <begin position="69"/>
        <end position="88"/>
    </location>
</feature>